<sequence length="315" mass="33354">MLNKRLAVMIGGTAACALGIGFVMQKTIPAPQPVPVIQAQSISDPVIQTNPVSDEPLEIDGITLTSAQPDEDLIVARSTAPDQLPETPKDPKTPRLGCDVDLSAIAVDQGHVRIGVIAPCQQNERLTVHHSGLMFSAATDENGIYSVLVPAMSEQAVFIVDFANGTDMVASVSVPDLAGYDRIAVQWSGNSGFEIHAREFGAGYGDDGHVWSGTDTSATGQVVRLGENQSLNPLMAEVYTFPRATNTQAGSIAMTVETEVTAHNCGKDVSAQSIELRDGQSLRTRDMVLSVPNCSAIGDFLVLNNLVDDLKIAAK</sequence>
<keyword evidence="2" id="KW-1185">Reference proteome</keyword>
<evidence type="ECO:0008006" key="3">
    <source>
        <dbReference type="Google" id="ProtNLM"/>
    </source>
</evidence>
<evidence type="ECO:0000313" key="2">
    <source>
        <dbReference type="Proteomes" id="UP001623232"/>
    </source>
</evidence>
<reference evidence="1 2" key="1">
    <citation type="submission" date="2023-04" db="EMBL/GenBank/DDBJ databases">
        <title>Complete genome sequence of Alisedimentitalea scapharcae.</title>
        <authorList>
            <person name="Rong J.-C."/>
            <person name="Yi M.-L."/>
            <person name="Zhao Q."/>
        </authorList>
    </citation>
    <scope>NUCLEOTIDE SEQUENCE [LARGE SCALE GENOMIC DNA]</scope>
    <source>
        <strain evidence="1 2">KCTC 42119</strain>
    </source>
</reference>
<dbReference type="Proteomes" id="UP001623232">
    <property type="component" value="Chromosome"/>
</dbReference>
<organism evidence="1 2">
    <name type="scientific">Aliisedimentitalea scapharcae</name>
    <dbReference type="NCBI Taxonomy" id="1524259"/>
    <lineage>
        <taxon>Bacteria</taxon>
        <taxon>Pseudomonadati</taxon>
        <taxon>Pseudomonadota</taxon>
        <taxon>Alphaproteobacteria</taxon>
        <taxon>Rhodobacterales</taxon>
        <taxon>Roseobacteraceae</taxon>
        <taxon>Aliisedimentitalea</taxon>
    </lineage>
</organism>
<accession>A0ABZ2XT43</accession>
<protein>
    <recommendedName>
        <fullName evidence="3">Translocase</fullName>
    </recommendedName>
</protein>
<proteinExistence type="predicted"/>
<evidence type="ECO:0000313" key="1">
    <source>
        <dbReference type="EMBL" id="WZK89270.1"/>
    </source>
</evidence>
<dbReference type="PROSITE" id="PS51257">
    <property type="entry name" value="PROKAR_LIPOPROTEIN"/>
    <property type="match status" value="1"/>
</dbReference>
<dbReference type="RefSeq" id="WP_406647384.1">
    <property type="nucleotide sequence ID" value="NZ_CP123584.1"/>
</dbReference>
<name>A0ABZ2XT43_9RHOB</name>
<dbReference type="EMBL" id="CP123584">
    <property type="protein sequence ID" value="WZK89270.1"/>
    <property type="molecule type" value="Genomic_DNA"/>
</dbReference>
<gene>
    <name evidence="1" type="ORF">QEZ52_01580</name>
</gene>